<dbReference type="Proteomes" id="UP000198728">
    <property type="component" value="Unassembled WGS sequence"/>
</dbReference>
<feature type="transmembrane region" description="Helical" evidence="1">
    <location>
        <begin position="47"/>
        <end position="70"/>
    </location>
</feature>
<evidence type="ECO:0000256" key="1">
    <source>
        <dbReference type="SAM" id="Phobius"/>
    </source>
</evidence>
<dbReference type="RefSeq" id="WP_093359863.1">
    <property type="nucleotide sequence ID" value="NZ_FOLG01000002.1"/>
</dbReference>
<evidence type="ECO:0000313" key="3">
    <source>
        <dbReference type="Proteomes" id="UP000198728"/>
    </source>
</evidence>
<gene>
    <name evidence="2" type="ORF">SAMN04488094_102529</name>
</gene>
<dbReference type="AlphaFoldDB" id="A0A1I1GET5"/>
<sequence>MAVVIWIGAAISLLGLAGIIGCVITVVRGRRQGLDDAAMRARLQKVVAWNLGSLMTSAVGLAMVVVGVILS</sequence>
<keyword evidence="3" id="KW-1185">Reference proteome</keyword>
<feature type="transmembrane region" description="Helical" evidence="1">
    <location>
        <begin position="6"/>
        <end position="27"/>
    </location>
</feature>
<protein>
    <submittedName>
        <fullName evidence="2">Uncharacterized protein</fullName>
    </submittedName>
</protein>
<reference evidence="2 3" key="1">
    <citation type="submission" date="2016-10" db="EMBL/GenBank/DDBJ databases">
        <authorList>
            <person name="de Groot N.N."/>
        </authorList>
    </citation>
    <scope>NUCLEOTIDE SEQUENCE [LARGE SCALE GENOMIC DNA]</scope>
    <source>
        <strain evidence="2 3">DSM 19548</strain>
    </source>
</reference>
<keyword evidence="1" id="KW-0472">Membrane</keyword>
<evidence type="ECO:0000313" key="2">
    <source>
        <dbReference type="EMBL" id="SFC09792.1"/>
    </source>
</evidence>
<dbReference type="EMBL" id="FOLG01000002">
    <property type="protein sequence ID" value="SFC09792.1"/>
    <property type="molecule type" value="Genomic_DNA"/>
</dbReference>
<organism evidence="2 3">
    <name type="scientific">Tropicimonas isoalkanivorans</name>
    <dbReference type="NCBI Taxonomy" id="441112"/>
    <lineage>
        <taxon>Bacteria</taxon>
        <taxon>Pseudomonadati</taxon>
        <taxon>Pseudomonadota</taxon>
        <taxon>Alphaproteobacteria</taxon>
        <taxon>Rhodobacterales</taxon>
        <taxon>Roseobacteraceae</taxon>
        <taxon>Tropicimonas</taxon>
    </lineage>
</organism>
<proteinExistence type="predicted"/>
<accession>A0A1I1GET5</accession>
<name>A0A1I1GET5_9RHOB</name>
<dbReference type="STRING" id="441112.SAMN04488094_102529"/>
<keyword evidence="1" id="KW-1133">Transmembrane helix</keyword>
<keyword evidence="1" id="KW-0812">Transmembrane</keyword>
<dbReference type="OrthoDB" id="7875737at2"/>